<evidence type="ECO:0000313" key="6">
    <source>
        <dbReference type="Proteomes" id="UP001161247"/>
    </source>
</evidence>
<dbReference type="InterPro" id="IPR045051">
    <property type="entry name" value="SBT"/>
</dbReference>
<reference evidence="5" key="1">
    <citation type="submission" date="2023-03" db="EMBL/GenBank/DDBJ databases">
        <authorList>
            <person name="Julca I."/>
        </authorList>
    </citation>
    <scope>NUCLEOTIDE SEQUENCE</scope>
</reference>
<dbReference type="PROSITE" id="PS51892">
    <property type="entry name" value="SUBTILASE"/>
    <property type="match status" value="1"/>
</dbReference>
<dbReference type="Gene3D" id="3.40.50.200">
    <property type="entry name" value="Peptidase S8/S53 domain"/>
    <property type="match status" value="2"/>
</dbReference>
<evidence type="ECO:0000256" key="2">
    <source>
        <dbReference type="ARBA" id="ARBA00022729"/>
    </source>
</evidence>
<dbReference type="Pfam" id="PF00082">
    <property type="entry name" value="Peptidase_S8"/>
    <property type="match status" value="1"/>
</dbReference>
<proteinExistence type="inferred from homology"/>
<evidence type="ECO:0000256" key="3">
    <source>
        <dbReference type="PROSITE-ProRule" id="PRU01240"/>
    </source>
</evidence>
<dbReference type="GO" id="GO:0004252">
    <property type="term" value="F:serine-type endopeptidase activity"/>
    <property type="evidence" value="ECO:0007669"/>
    <property type="project" value="InterPro"/>
</dbReference>
<gene>
    <name evidence="5" type="ORF">OLC1_LOCUS8175</name>
</gene>
<dbReference type="InterPro" id="IPR036852">
    <property type="entry name" value="Peptidase_S8/S53_dom_sf"/>
</dbReference>
<keyword evidence="6" id="KW-1185">Reference proteome</keyword>
<dbReference type="AlphaFoldDB" id="A0AAV1CT66"/>
<comment type="caution">
    <text evidence="3">Lacks conserved residue(s) required for the propagation of feature annotation.</text>
</comment>
<feature type="domain" description="Peptidase S8/S53" evidence="4">
    <location>
        <begin position="23"/>
        <end position="332"/>
    </location>
</feature>
<comment type="similarity">
    <text evidence="1 3">Belongs to the peptidase S8 family.</text>
</comment>
<accession>A0AAV1CT66</accession>
<dbReference type="SUPFAM" id="SSF52743">
    <property type="entry name" value="Subtilisin-like"/>
    <property type="match status" value="1"/>
</dbReference>
<evidence type="ECO:0000313" key="5">
    <source>
        <dbReference type="EMBL" id="CAI9097783.1"/>
    </source>
</evidence>
<protein>
    <submittedName>
        <fullName evidence="5">OLC1v1034274C3</fullName>
    </submittedName>
</protein>
<organism evidence="5 6">
    <name type="scientific">Oldenlandia corymbosa var. corymbosa</name>
    <dbReference type="NCBI Taxonomy" id="529605"/>
    <lineage>
        <taxon>Eukaryota</taxon>
        <taxon>Viridiplantae</taxon>
        <taxon>Streptophyta</taxon>
        <taxon>Embryophyta</taxon>
        <taxon>Tracheophyta</taxon>
        <taxon>Spermatophyta</taxon>
        <taxon>Magnoliopsida</taxon>
        <taxon>eudicotyledons</taxon>
        <taxon>Gunneridae</taxon>
        <taxon>Pentapetalae</taxon>
        <taxon>asterids</taxon>
        <taxon>lamiids</taxon>
        <taxon>Gentianales</taxon>
        <taxon>Rubiaceae</taxon>
        <taxon>Rubioideae</taxon>
        <taxon>Spermacoceae</taxon>
        <taxon>Hedyotis-Oldenlandia complex</taxon>
        <taxon>Oldenlandia</taxon>
    </lineage>
</organism>
<dbReference type="EMBL" id="OX459120">
    <property type="protein sequence ID" value="CAI9097783.1"/>
    <property type="molecule type" value="Genomic_DNA"/>
</dbReference>
<evidence type="ECO:0000259" key="4">
    <source>
        <dbReference type="Pfam" id="PF00082"/>
    </source>
</evidence>
<keyword evidence="2" id="KW-0732">Signal</keyword>
<dbReference type="Proteomes" id="UP001161247">
    <property type="component" value="Chromosome 3"/>
</dbReference>
<sequence length="347" mass="36477">MVFTSLGATTRVIGARVFNLEGEPGDERLTPVDFEGHGMHTASTAAGIAIPNANLFSLANGVARGAVPSAQIASYKVCGNDGCGSADLLAAFDVAIADRVDIISVSVAGYHTSFLDDPIDIGAFHAMKKGILIVCAGGNQGPGYSNIANTAPWIMTVVASSIDRKFHTMVRLGDGTVIPGFSINTFTPPNKSMYPLVNWYLNFSACDPSVLTKDKVKGRILYCPDAEDEDALIKQLGGVGIIRSAARAAIDKTVTVNVTAPFIASFSSREPKEISRNILKPDIAAPGIDILASYTTLRTMTGRQAAAAYVKTFHPSWSMAAIKSALMTTAKPMKLQADGGEFSAGLA</sequence>
<evidence type="ECO:0000256" key="1">
    <source>
        <dbReference type="ARBA" id="ARBA00011073"/>
    </source>
</evidence>
<dbReference type="PANTHER" id="PTHR10795">
    <property type="entry name" value="PROPROTEIN CONVERTASE SUBTILISIN/KEXIN"/>
    <property type="match status" value="1"/>
</dbReference>
<dbReference type="CDD" id="cd02120">
    <property type="entry name" value="PA_subtilisin_like"/>
    <property type="match status" value="1"/>
</dbReference>
<name>A0AAV1CT66_OLDCO</name>
<dbReference type="GO" id="GO:0006508">
    <property type="term" value="P:proteolysis"/>
    <property type="evidence" value="ECO:0007669"/>
    <property type="project" value="InterPro"/>
</dbReference>
<dbReference type="InterPro" id="IPR000209">
    <property type="entry name" value="Peptidase_S8/S53_dom"/>
</dbReference>